<evidence type="ECO:0000313" key="2">
    <source>
        <dbReference type="Proteomes" id="UP000191500"/>
    </source>
</evidence>
<dbReference type="EMBL" id="MDDG01000008">
    <property type="protein sequence ID" value="OQE38503.1"/>
    <property type="molecule type" value="Genomic_DNA"/>
</dbReference>
<gene>
    <name evidence="1" type="ORF">PENCOP_c008G00333</name>
</gene>
<comment type="caution">
    <text evidence="1">The sequence shown here is derived from an EMBL/GenBank/DDBJ whole genome shotgun (WGS) entry which is preliminary data.</text>
</comment>
<protein>
    <submittedName>
        <fullName evidence="1">Uncharacterized protein</fullName>
    </submittedName>
</protein>
<dbReference type="Pfam" id="PF04402">
    <property type="entry name" value="SIMPL"/>
    <property type="match status" value="1"/>
</dbReference>
<keyword evidence="2" id="KW-1185">Reference proteome</keyword>
<evidence type="ECO:0000313" key="1">
    <source>
        <dbReference type="EMBL" id="OQE38503.1"/>
    </source>
</evidence>
<dbReference type="Proteomes" id="UP000191500">
    <property type="component" value="Unassembled WGS sequence"/>
</dbReference>
<proteinExistence type="predicted"/>
<name>A0A1V6UKB7_9EURO</name>
<reference evidence="2" key="1">
    <citation type="journal article" date="2017" name="Nat. Microbiol.">
        <title>Global analysis of biosynthetic gene clusters reveals vast potential of secondary metabolite production in Penicillium species.</title>
        <authorList>
            <person name="Nielsen J.C."/>
            <person name="Grijseels S."/>
            <person name="Prigent S."/>
            <person name="Ji B."/>
            <person name="Dainat J."/>
            <person name="Nielsen K.F."/>
            <person name="Frisvad J.C."/>
            <person name="Workman M."/>
            <person name="Nielsen J."/>
        </authorList>
    </citation>
    <scope>NUCLEOTIDE SEQUENCE [LARGE SCALE GENOMIC DNA]</scope>
    <source>
        <strain evidence="2">IBT 31321</strain>
    </source>
</reference>
<accession>A0A1V6UKB7</accession>
<dbReference type="AlphaFoldDB" id="A0A1V6UKB7"/>
<sequence>MVYITIESTGESEYTVSYEVNVTASGLRHFLEPPGPLKESESTQSDTAVAIITISAIFCDFNKLQNFIVKVDEYNARLNNLSWFLTDATRQKMGWESRNEAVLDAVMKANQYAKAVGFDRVTPTDIKELEAQPASPSGYLQRPIYRHSSGVSLTPQDILHHYCVNIAFECVRDLGPRDRSRNTS</sequence>
<organism evidence="1 2">
    <name type="scientific">Penicillium coprophilum</name>
    <dbReference type="NCBI Taxonomy" id="36646"/>
    <lineage>
        <taxon>Eukaryota</taxon>
        <taxon>Fungi</taxon>
        <taxon>Dikarya</taxon>
        <taxon>Ascomycota</taxon>
        <taxon>Pezizomycotina</taxon>
        <taxon>Eurotiomycetes</taxon>
        <taxon>Eurotiomycetidae</taxon>
        <taxon>Eurotiales</taxon>
        <taxon>Aspergillaceae</taxon>
        <taxon>Penicillium</taxon>
    </lineage>
</organism>
<dbReference type="InterPro" id="IPR007497">
    <property type="entry name" value="SIMPL/DUF541"/>
</dbReference>